<evidence type="ECO:0000256" key="2">
    <source>
        <dbReference type="SAM" id="SignalP"/>
    </source>
</evidence>
<comment type="caution">
    <text evidence="3">The sequence shown here is derived from an EMBL/GenBank/DDBJ whole genome shotgun (WGS) entry which is preliminary data.</text>
</comment>
<dbReference type="RefSeq" id="WP_262427104.1">
    <property type="nucleotide sequence ID" value="NZ_JACRTJ010000011.1"/>
</dbReference>
<evidence type="ECO:0008006" key="5">
    <source>
        <dbReference type="Google" id="ProtNLM"/>
    </source>
</evidence>
<feature type="transmembrane region" description="Helical" evidence="1">
    <location>
        <begin position="222"/>
        <end position="240"/>
    </location>
</feature>
<protein>
    <recommendedName>
        <fullName evidence="5">Type II secretion system protein GspF domain-containing protein</fullName>
    </recommendedName>
</protein>
<sequence length="405" mass="45386">MRGTVYRYLRYGGCAALGIVFFLGAEAADTDRQTVDKGILKRNPWGQRDAVYEFYAEGLEEGAVELAVTVPPRRLSPKEFHQRMPEISEILLSGILGSNVSLDQIRTDLELPEELPGYGIQVEWESERPELLSSMGLLNQEGLRGVDPSRGETFSLMAELSCGEEKELVTVPVTVLPEEMTQGERLAERIDSLALEDMENETVRLMEEFEGVPITYRRKGRFQNAVLLVLGGVLAACLWMKEKNDEQVQKKRREESLTAAYPDLVSGFLVLTGAGYSIRQAWKKTVQDRKQSETLPFSEVYQEMQVTLNQMETGTPEAFAYVRFGKRCGLRCYTRFSGILESSLRTGGSSLRSLLEPEMEEAFKIQADLARRKGEEASTKLLLPMFGMLGIVMVMVTAPAFFSLG</sequence>
<evidence type="ECO:0000256" key="1">
    <source>
        <dbReference type="SAM" id="Phobius"/>
    </source>
</evidence>
<proteinExistence type="predicted"/>
<feature type="transmembrane region" description="Helical" evidence="1">
    <location>
        <begin position="381"/>
        <end position="402"/>
    </location>
</feature>
<evidence type="ECO:0000313" key="4">
    <source>
        <dbReference type="Proteomes" id="UP000647491"/>
    </source>
</evidence>
<keyword evidence="2" id="KW-0732">Signal</keyword>
<dbReference type="Proteomes" id="UP000647491">
    <property type="component" value="Unassembled WGS sequence"/>
</dbReference>
<keyword evidence="4" id="KW-1185">Reference proteome</keyword>
<accession>A0ABR7NQW0</accession>
<organism evidence="3 4">
    <name type="scientific">Enterocloster hominis</name>
    <name type="common">ex Liu et al. 2021</name>
    <dbReference type="NCBI Taxonomy" id="2763663"/>
    <lineage>
        <taxon>Bacteria</taxon>
        <taxon>Bacillati</taxon>
        <taxon>Bacillota</taxon>
        <taxon>Clostridia</taxon>
        <taxon>Lachnospirales</taxon>
        <taxon>Lachnospiraceae</taxon>
        <taxon>Enterocloster</taxon>
    </lineage>
</organism>
<gene>
    <name evidence="3" type="ORF">H8708_04545</name>
</gene>
<feature type="signal peptide" evidence="2">
    <location>
        <begin position="1"/>
        <end position="27"/>
    </location>
</feature>
<evidence type="ECO:0000313" key="3">
    <source>
        <dbReference type="EMBL" id="MBC8598506.1"/>
    </source>
</evidence>
<reference evidence="3 4" key="1">
    <citation type="submission" date="2020-08" db="EMBL/GenBank/DDBJ databases">
        <title>Genome public.</title>
        <authorList>
            <person name="Liu C."/>
            <person name="Sun Q."/>
        </authorList>
    </citation>
    <scope>NUCLEOTIDE SEQUENCE [LARGE SCALE GENOMIC DNA]</scope>
    <source>
        <strain evidence="3 4">BX10</strain>
    </source>
</reference>
<keyword evidence="1" id="KW-0812">Transmembrane</keyword>
<keyword evidence="1" id="KW-0472">Membrane</keyword>
<feature type="chain" id="PRO_5046225790" description="Type II secretion system protein GspF domain-containing protein" evidence="2">
    <location>
        <begin position="28"/>
        <end position="405"/>
    </location>
</feature>
<dbReference type="EMBL" id="JACRTJ010000011">
    <property type="protein sequence ID" value="MBC8598506.1"/>
    <property type="molecule type" value="Genomic_DNA"/>
</dbReference>
<keyword evidence="1" id="KW-1133">Transmembrane helix</keyword>
<name>A0ABR7NQW0_9FIRM</name>